<reference evidence="4 5" key="1">
    <citation type="submission" date="2021-08" db="EMBL/GenBank/DDBJ databases">
        <title>Caldovatus sediminis gen. nov., sp. nov., a moderately thermophilic bacterium isolated from a hot spring.</title>
        <authorList>
            <person name="Hu C.-J."/>
            <person name="Li W.-J."/>
            <person name="Xian W.-D."/>
        </authorList>
    </citation>
    <scope>NUCLEOTIDE SEQUENCE [LARGE SCALE GENOMIC DNA]</scope>
    <source>
        <strain evidence="4 5">SYSU G05006</strain>
    </source>
</reference>
<dbReference type="GO" id="GO:0016740">
    <property type="term" value="F:transferase activity"/>
    <property type="evidence" value="ECO:0007669"/>
    <property type="project" value="UniProtKB-KW"/>
</dbReference>
<evidence type="ECO:0000313" key="4">
    <source>
        <dbReference type="EMBL" id="MBW8271351.1"/>
    </source>
</evidence>
<dbReference type="PANTHER" id="PTHR30576">
    <property type="entry name" value="COLANIC BIOSYNTHESIS UDP-GLUCOSE LIPID CARRIER TRANSFERASE"/>
    <property type="match status" value="1"/>
</dbReference>
<accession>A0ABS7F6W1</accession>
<protein>
    <submittedName>
        <fullName evidence="4">Sugar transferase</fullName>
    </submittedName>
</protein>
<dbReference type="Proteomes" id="UP001519924">
    <property type="component" value="Unassembled WGS sequence"/>
</dbReference>
<keyword evidence="4" id="KW-0808">Transferase</keyword>
<keyword evidence="5" id="KW-1185">Reference proteome</keyword>
<evidence type="ECO:0000256" key="1">
    <source>
        <dbReference type="ARBA" id="ARBA00006464"/>
    </source>
</evidence>
<dbReference type="PANTHER" id="PTHR30576:SF0">
    <property type="entry name" value="UNDECAPRENYL-PHOSPHATE N-ACETYLGALACTOSAMINYL 1-PHOSPHATE TRANSFERASE-RELATED"/>
    <property type="match status" value="1"/>
</dbReference>
<dbReference type="InterPro" id="IPR003362">
    <property type="entry name" value="Bact_transf"/>
</dbReference>
<comment type="caution">
    <text evidence="4">The sequence shown here is derived from an EMBL/GenBank/DDBJ whole genome shotgun (WGS) entry which is preliminary data.</text>
</comment>
<feature type="domain" description="Bacterial sugar transferase" evidence="3">
    <location>
        <begin position="1"/>
        <end position="183"/>
    </location>
</feature>
<comment type="similarity">
    <text evidence="1">Belongs to the bacterial sugar transferase family.</text>
</comment>
<proteinExistence type="inferred from homology"/>
<sequence length="192" mass="21683">MDIVLGGGLLLALSPLLALVALAIRLESPGPALFRQWRFGLGSRPIQVFKFRTMRHEQCDATGERRTAARDPRVTRIGRILRRTSVDELPQLINVLRGEMSLVGPRPHPLHMRVAGAYYFEAVERYRTRHLVRPGITGWAQINGARGEVDTLEKARRRVALDLWYLDNWSLALDLRILLRTALGGFASPRAD</sequence>
<evidence type="ECO:0000259" key="3">
    <source>
        <dbReference type="Pfam" id="PF02397"/>
    </source>
</evidence>
<evidence type="ECO:0000256" key="2">
    <source>
        <dbReference type="ARBA" id="ARBA00023169"/>
    </source>
</evidence>
<organism evidence="4 5">
    <name type="scientific">Caldovatus aquaticus</name>
    <dbReference type="NCBI Taxonomy" id="2865671"/>
    <lineage>
        <taxon>Bacteria</taxon>
        <taxon>Pseudomonadati</taxon>
        <taxon>Pseudomonadota</taxon>
        <taxon>Alphaproteobacteria</taxon>
        <taxon>Acetobacterales</taxon>
        <taxon>Roseomonadaceae</taxon>
        <taxon>Caldovatus</taxon>
    </lineage>
</organism>
<name>A0ABS7F6W1_9PROT</name>
<keyword evidence="2" id="KW-0270">Exopolysaccharide synthesis</keyword>
<dbReference type="EMBL" id="JAHZUY010000091">
    <property type="protein sequence ID" value="MBW8271351.1"/>
    <property type="molecule type" value="Genomic_DNA"/>
</dbReference>
<gene>
    <name evidence="4" type="ORF">K1J50_17890</name>
</gene>
<dbReference type="Pfam" id="PF02397">
    <property type="entry name" value="Bac_transf"/>
    <property type="match status" value="1"/>
</dbReference>
<evidence type="ECO:0000313" key="5">
    <source>
        <dbReference type="Proteomes" id="UP001519924"/>
    </source>
</evidence>